<dbReference type="InterPro" id="IPR019734">
    <property type="entry name" value="TPR_rpt"/>
</dbReference>
<feature type="domain" description="Anaphase-promoting complex subunit 5" evidence="1">
    <location>
        <begin position="1457"/>
        <end position="1477"/>
    </location>
</feature>
<evidence type="ECO:0000259" key="1">
    <source>
        <dbReference type="Pfam" id="PF12862"/>
    </source>
</evidence>
<dbReference type="SUPFAM" id="SSF52540">
    <property type="entry name" value="P-loop containing nucleoside triphosphate hydrolases"/>
    <property type="match status" value="1"/>
</dbReference>
<sequence length="1556" mass="165917">MDQQRAVAVDGPSGRGSGYAVGPRLVLTSAHVVCDAETIGVYRPGWPEVFRGRVVWRGTSGGRDDAALVEITDGRWQPPGGAAVRWGKLVTNLPRQECQTWGVPAAAQESSDFVEGKHETGRINPGSGVAGNRYVVKLDGASPVWTGRNGLPWGGLSGGAVFVGPTVVGVVVAESRHFGHGEVQVVPAYVLHLDDGFRAALKLYDADSLVLEPAEFADLVGGEAVDVAGPNGSPTALLQAERQVVGFHGRGPLLDELVAWCREDGFGARLVHGPGGQGKTRLVRELGRCLTEEPKPDGDPDRPSWTVVWLRPTAALDERSLKRLQETTGPLLVVLDYAETRVDQLALLLGTVRERQVPFKLVLIARTAGHWWKHARRGAAADLLRRASVVELSPLAADEAERTVLYRQAAEAFARYLPQVRECAGPEWRDLAAGLAVPDLGRAGFDNVLTLHMTALADLLDQGMADTTGSASADPDDVETRLLVHESQYWRLTLKQGEEEPEYLAFKDALAAATLLGADDYDRADAVLSRVPSLPDHLLDTVDGWLARLYPPDGTGRRPWGSLQPDRLAERFAGEHVLERRRLLPALLAGIGRAEAERLLTVLARAAHHRPLRERLAPVLAGLCGGHADALALPAIAVATQVEEPAPILDGLRDLLDAPSTGADDLVAWAAEVPDFSYNLGPWAVEVQERLVELRRVAGGNTPEEVITLAGSLRELSKSLSAVGAVAEALAKGDEVIELLRPLAKARDIADPHGARARNGLAGALNNRAVFLGELGRRQEALGAAEEAVCIYRELDETGAVARPEHLVTSLGTLAVCQRELGHVRAGRATTEEAVRLRRRQASSGADGDLADLASGLNNLALSYLEGGRRGAAFEQSSEAVELVRPLAERKPDAYRPMLATVLGTLSTCLGDLGRPQEALATVREAVAIRRWLAERRPAAYTADLANSLNNLANQLGEVGYGSEALARIEESVVLFRTLAEAHPAAHREDLARVLNGLGNQLADAGDAEGALRAATEAAEIYGELHRALPQAFAAEHAKAQESLGMRFADAGRPGESLAATVRALEIYRSLPVDQADAARPDLARTMNNLSAQLISQERPGEALPLIEKAVGLGRELAADGPDAFRTDLGRYLVHLGTCLYELDRLEESVPLVLESVELLGPSADLPESATALTTASLLLMLARRPTEGLAAAEVIVAVRRRLADADPARHGPALVRALDLLGSHLGWVGRLPEAIAVTEEALTVRRRRWEATGSTTDRAALAASLGALGTLLIEADRGSEAVDVLKEAVALWRGLPESEREAHGSNPGFTLVSFATLLDGSGRTDEALAVLTEAAAAFRPFPEDDPIRHAGTAMVLTLRGFLLAESDDPAALEAFEHAVVAARSVRGSGALAFEHVLADALAALAGHRAGAEPPLPGALAEATEAVRIYDRLAETDPTGRRAGRAKVLPVLGLCLAQAGQTEQALATSEEAVSLARRCLADGADRADLLLADTLLGQARVRLLANDRLGDARAAVDETIDLLERRAEQEPALVARDLRKAAELRDLLTARLEQPE</sequence>
<name>A0ABW1EXC7_9ACTN</name>
<organism evidence="2 3">
    <name type="scientific">Kitasatospora aburaviensis</name>
    <dbReference type="NCBI Taxonomy" id="67265"/>
    <lineage>
        <taxon>Bacteria</taxon>
        <taxon>Bacillati</taxon>
        <taxon>Actinomycetota</taxon>
        <taxon>Actinomycetes</taxon>
        <taxon>Kitasatosporales</taxon>
        <taxon>Streptomycetaceae</taxon>
        <taxon>Kitasatospora</taxon>
    </lineage>
</organism>
<dbReference type="Gene3D" id="2.40.10.10">
    <property type="entry name" value="Trypsin-like serine proteases"/>
    <property type="match status" value="1"/>
</dbReference>
<dbReference type="InterPro" id="IPR026000">
    <property type="entry name" value="Apc5_dom"/>
</dbReference>
<comment type="caution">
    <text evidence="2">The sequence shown here is derived from an EMBL/GenBank/DDBJ whole genome shotgun (WGS) entry which is preliminary data.</text>
</comment>
<dbReference type="Proteomes" id="UP001596067">
    <property type="component" value="Unassembled WGS sequence"/>
</dbReference>
<dbReference type="PANTHER" id="PTHR19959:SF119">
    <property type="entry name" value="FUNGAL LIPASE-LIKE DOMAIN-CONTAINING PROTEIN"/>
    <property type="match status" value="1"/>
</dbReference>
<dbReference type="Pfam" id="PF12862">
    <property type="entry name" value="ANAPC5"/>
    <property type="match status" value="1"/>
</dbReference>
<evidence type="ECO:0000313" key="2">
    <source>
        <dbReference type="EMBL" id="MFC5885741.1"/>
    </source>
</evidence>
<dbReference type="Gene3D" id="1.25.40.10">
    <property type="entry name" value="Tetratricopeptide repeat domain"/>
    <property type="match status" value="5"/>
</dbReference>
<dbReference type="InterPro" id="IPR027417">
    <property type="entry name" value="P-loop_NTPase"/>
</dbReference>
<dbReference type="InterPro" id="IPR043504">
    <property type="entry name" value="Peptidase_S1_PA_chymotrypsin"/>
</dbReference>
<dbReference type="EMBL" id="JBHSOD010000011">
    <property type="protein sequence ID" value="MFC5885741.1"/>
    <property type="molecule type" value="Genomic_DNA"/>
</dbReference>
<dbReference type="InterPro" id="IPR009003">
    <property type="entry name" value="Peptidase_S1_PA"/>
</dbReference>
<accession>A0ABW1EXC7</accession>
<reference evidence="3" key="1">
    <citation type="journal article" date="2019" name="Int. J. Syst. Evol. Microbiol.">
        <title>The Global Catalogue of Microorganisms (GCM) 10K type strain sequencing project: providing services to taxonomists for standard genome sequencing and annotation.</title>
        <authorList>
            <consortium name="The Broad Institute Genomics Platform"/>
            <consortium name="The Broad Institute Genome Sequencing Center for Infectious Disease"/>
            <person name="Wu L."/>
            <person name="Ma J."/>
        </authorList>
    </citation>
    <scope>NUCLEOTIDE SEQUENCE [LARGE SCALE GENOMIC DNA]</scope>
    <source>
        <strain evidence="3">CGMCC 4.1469</strain>
    </source>
</reference>
<gene>
    <name evidence="2" type="ORF">ACFP0N_12260</name>
</gene>
<dbReference type="PANTHER" id="PTHR19959">
    <property type="entry name" value="KINESIN LIGHT CHAIN"/>
    <property type="match status" value="1"/>
</dbReference>
<evidence type="ECO:0000313" key="3">
    <source>
        <dbReference type="Proteomes" id="UP001596067"/>
    </source>
</evidence>
<dbReference type="RefSeq" id="WP_313767308.1">
    <property type="nucleotide sequence ID" value="NZ_BAAAVH010000011.1"/>
</dbReference>
<dbReference type="InterPro" id="IPR011990">
    <property type="entry name" value="TPR-like_helical_dom_sf"/>
</dbReference>
<protein>
    <submittedName>
        <fullName evidence="2">Tetratricopeptide repeat protein</fullName>
    </submittedName>
</protein>
<dbReference type="SUPFAM" id="SSF50494">
    <property type="entry name" value="Trypsin-like serine proteases"/>
    <property type="match status" value="1"/>
</dbReference>
<dbReference type="SMART" id="SM00028">
    <property type="entry name" value="TPR"/>
    <property type="match status" value="10"/>
</dbReference>
<dbReference type="SUPFAM" id="SSF48452">
    <property type="entry name" value="TPR-like"/>
    <property type="match status" value="4"/>
</dbReference>
<dbReference type="Pfam" id="PF13374">
    <property type="entry name" value="TPR_10"/>
    <property type="match status" value="1"/>
</dbReference>
<keyword evidence="3" id="KW-1185">Reference proteome</keyword>
<proteinExistence type="predicted"/>